<keyword evidence="3" id="KW-1185">Reference proteome</keyword>
<dbReference type="EMBL" id="AFRT01006103">
    <property type="protein sequence ID" value="ELU35563.1"/>
    <property type="molecule type" value="Genomic_DNA"/>
</dbReference>
<comment type="caution">
    <text evidence="2">The sequence shown here is derived from an EMBL/GenBank/DDBJ whole genome shotgun (WGS) entry which is preliminary data.</text>
</comment>
<evidence type="ECO:0000313" key="3">
    <source>
        <dbReference type="Proteomes" id="UP000011668"/>
    </source>
</evidence>
<reference evidence="2 3" key="1">
    <citation type="journal article" date="2013" name="Nat. Commun.">
        <title>The evolution and pathogenic mechanisms of the rice sheath blight pathogen.</title>
        <authorList>
            <person name="Zheng A."/>
            <person name="Lin R."/>
            <person name="Xu L."/>
            <person name="Qin P."/>
            <person name="Tang C."/>
            <person name="Ai P."/>
            <person name="Zhang D."/>
            <person name="Liu Y."/>
            <person name="Sun Z."/>
            <person name="Feng H."/>
            <person name="Wang Y."/>
            <person name="Chen Y."/>
            <person name="Liang X."/>
            <person name="Fu R."/>
            <person name="Li Q."/>
            <person name="Zhang J."/>
            <person name="Yu X."/>
            <person name="Xie Z."/>
            <person name="Ding L."/>
            <person name="Guan P."/>
            <person name="Tang J."/>
            <person name="Liang Y."/>
            <person name="Wang S."/>
            <person name="Deng Q."/>
            <person name="Li S."/>
            <person name="Zhu J."/>
            <person name="Wang L."/>
            <person name="Liu H."/>
            <person name="Li P."/>
        </authorList>
    </citation>
    <scope>NUCLEOTIDE SEQUENCE [LARGE SCALE GENOMIC DNA]</scope>
    <source>
        <strain evidence="3">AG-1 IA</strain>
    </source>
</reference>
<protein>
    <submittedName>
        <fullName evidence="2">Uncharacterized protein</fullName>
    </submittedName>
</protein>
<evidence type="ECO:0000313" key="2">
    <source>
        <dbReference type="EMBL" id="ELU35563.1"/>
    </source>
</evidence>
<proteinExistence type="predicted"/>
<name>L8WFK2_THACA</name>
<evidence type="ECO:0000256" key="1">
    <source>
        <dbReference type="SAM" id="MobiDB-lite"/>
    </source>
</evidence>
<sequence length="45" mass="4901">MPLLELTASCLLETSRRPRFTDSAPRAARRTRAPKSAGTSSQNTP</sequence>
<dbReference type="Proteomes" id="UP000011668">
    <property type="component" value="Unassembled WGS sequence"/>
</dbReference>
<dbReference type="HOGENOM" id="CLU_3207923_0_0_1"/>
<accession>L8WFK2</accession>
<gene>
    <name evidence="2" type="ORF">AG1IA_10407</name>
</gene>
<dbReference type="AlphaFoldDB" id="L8WFK2"/>
<organism evidence="2 3">
    <name type="scientific">Thanatephorus cucumeris (strain AG1-IA)</name>
    <name type="common">Rice sheath blight fungus</name>
    <name type="synonym">Rhizoctonia solani</name>
    <dbReference type="NCBI Taxonomy" id="983506"/>
    <lineage>
        <taxon>Eukaryota</taxon>
        <taxon>Fungi</taxon>
        <taxon>Dikarya</taxon>
        <taxon>Basidiomycota</taxon>
        <taxon>Agaricomycotina</taxon>
        <taxon>Agaricomycetes</taxon>
        <taxon>Cantharellales</taxon>
        <taxon>Ceratobasidiaceae</taxon>
        <taxon>Rhizoctonia</taxon>
        <taxon>Rhizoctonia solani AG-1</taxon>
    </lineage>
</organism>
<feature type="region of interest" description="Disordered" evidence="1">
    <location>
        <begin position="14"/>
        <end position="45"/>
    </location>
</feature>